<dbReference type="PRINTS" id="PR00368">
    <property type="entry name" value="FADPNR"/>
</dbReference>
<sequence>MARFEYDLIVIGAGIGGLATASFAAGLGKRVLLVEKERIGGSCTLKTCMPTKSLIRSGVMANVLQRAKDYGLTYQLDHYNADGVFPYINRVIADVNSIDTPESFNAIGINTAFGSAQFIDRHHVLVGSRKYSADRFIIATGSRPASIGIPGTDIPGCLDVESLFRLKTLPATMVVIGGGPAGVELGLALRLLGQEVTILEVADSILFREDREIVQCLVDHVKKLGLKIITGCKVKELQQHESQVRITITDSDGTLRDIVSDAVLMTIGRTPNIEGLNLEKAGVEYTGKGITVNRHLQTTQPNIFACGDVTGLSQNASMVEKQSLAAANNAIVPVFKTRQNFEHMVSVIFTEPPLARAGLTEEEAAARFGKRIKIYRYDYRNLRRAKMERQDYGMAKIICRTNGKIIGVHIWGERAEELAHEMQLLKATGKPLHFLHSVSHAYPTFAEGVLKRLGDMAYVDRMAGNLFVRLGLKLLPGFKNNLKAIKAKL</sequence>
<dbReference type="InterPro" id="IPR023753">
    <property type="entry name" value="FAD/NAD-binding_dom"/>
</dbReference>
<dbReference type="SUPFAM" id="SSF55424">
    <property type="entry name" value="FAD/NAD-linked reductases, dimerisation (C-terminal) domain"/>
    <property type="match status" value="1"/>
</dbReference>
<dbReference type="InterPro" id="IPR036188">
    <property type="entry name" value="FAD/NAD-bd_sf"/>
</dbReference>
<dbReference type="RefSeq" id="WP_338737481.1">
    <property type="nucleotide sequence ID" value="NZ_CP146612.1"/>
</dbReference>
<gene>
    <name evidence="7" type="ORF">V8247_08850</name>
</gene>
<reference evidence="7 8" key="1">
    <citation type="submission" date="2024-03" db="EMBL/GenBank/DDBJ databases">
        <title>A Dehalogenimonas Isolated from Estuarine Sediments Dihaloeliminates Chlorinated Alkanes.</title>
        <authorList>
            <person name="Yang Y."/>
            <person name="Wang H."/>
        </authorList>
    </citation>
    <scope>NUCLEOTIDE SEQUENCE [LARGE SCALE GENOMIC DNA]</scope>
    <source>
        <strain evidence="7 8">W</strain>
    </source>
</reference>
<evidence type="ECO:0000259" key="6">
    <source>
        <dbReference type="Pfam" id="PF07992"/>
    </source>
</evidence>
<evidence type="ECO:0000259" key="5">
    <source>
        <dbReference type="Pfam" id="PF02852"/>
    </source>
</evidence>
<evidence type="ECO:0000256" key="4">
    <source>
        <dbReference type="ARBA" id="ARBA00022827"/>
    </source>
</evidence>
<dbReference type="Pfam" id="PF02852">
    <property type="entry name" value="Pyr_redox_dim"/>
    <property type="match status" value="1"/>
</dbReference>
<feature type="domain" description="FAD/NAD(P)-binding" evidence="6">
    <location>
        <begin position="6"/>
        <end position="322"/>
    </location>
</feature>
<evidence type="ECO:0000256" key="2">
    <source>
        <dbReference type="ARBA" id="ARBA00007532"/>
    </source>
</evidence>
<dbReference type="Gene3D" id="3.30.390.30">
    <property type="match status" value="1"/>
</dbReference>
<keyword evidence="3" id="KW-0285">Flavoprotein</keyword>
<evidence type="ECO:0000256" key="1">
    <source>
        <dbReference type="ARBA" id="ARBA00001974"/>
    </source>
</evidence>
<name>A0ABZ2J3H8_9CHLR</name>
<dbReference type="EC" id="1.-.-.-" evidence="7"/>
<dbReference type="InterPro" id="IPR004099">
    <property type="entry name" value="Pyr_nucl-diS_OxRdtase_dimer"/>
</dbReference>
<dbReference type="SUPFAM" id="SSF51905">
    <property type="entry name" value="FAD/NAD(P)-binding domain"/>
    <property type="match status" value="1"/>
</dbReference>
<evidence type="ECO:0000313" key="8">
    <source>
        <dbReference type="Proteomes" id="UP001375370"/>
    </source>
</evidence>
<comment type="similarity">
    <text evidence="2">Belongs to the class-I pyridine nucleotide-disulfide oxidoreductase family.</text>
</comment>
<keyword evidence="8" id="KW-1185">Reference proteome</keyword>
<proteinExistence type="inferred from homology"/>
<comment type="cofactor">
    <cofactor evidence="1">
        <name>FAD</name>
        <dbReference type="ChEBI" id="CHEBI:57692"/>
    </cofactor>
</comment>
<keyword evidence="7" id="KW-0560">Oxidoreductase</keyword>
<dbReference type="Gene3D" id="3.50.50.60">
    <property type="entry name" value="FAD/NAD(P)-binding domain"/>
    <property type="match status" value="2"/>
</dbReference>
<organism evidence="7 8">
    <name type="scientific">Candidatus Dehalogenimonas loeffleri</name>
    <dbReference type="NCBI Taxonomy" id="3127115"/>
    <lineage>
        <taxon>Bacteria</taxon>
        <taxon>Bacillati</taxon>
        <taxon>Chloroflexota</taxon>
        <taxon>Dehalococcoidia</taxon>
        <taxon>Dehalococcoidales</taxon>
        <taxon>Dehalococcoidaceae</taxon>
        <taxon>Dehalogenimonas</taxon>
    </lineage>
</organism>
<dbReference type="EMBL" id="CP146612">
    <property type="protein sequence ID" value="WWX25341.1"/>
    <property type="molecule type" value="Genomic_DNA"/>
</dbReference>
<protein>
    <submittedName>
        <fullName evidence="7">NAD(P)/FAD-dependent oxidoreductase</fullName>
        <ecNumber evidence="7">1.-.-.-</ecNumber>
    </submittedName>
</protein>
<dbReference type="PIRSF" id="PIRSF000350">
    <property type="entry name" value="Mercury_reductase_MerA"/>
    <property type="match status" value="1"/>
</dbReference>
<keyword evidence="4" id="KW-0274">FAD</keyword>
<feature type="domain" description="Pyridine nucleotide-disulphide oxidoreductase dimerisation" evidence="5">
    <location>
        <begin position="346"/>
        <end position="449"/>
    </location>
</feature>
<dbReference type="InterPro" id="IPR016156">
    <property type="entry name" value="FAD/NAD-linked_Rdtase_dimer_sf"/>
</dbReference>
<dbReference type="PANTHER" id="PTHR43014">
    <property type="entry name" value="MERCURIC REDUCTASE"/>
    <property type="match status" value="1"/>
</dbReference>
<dbReference type="Proteomes" id="UP001375370">
    <property type="component" value="Chromosome"/>
</dbReference>
<dbReference type="GO" id="GO:0016491">
    <property type="term" value="F:oxidoreductase activity"/>
    <property type="evidence" value="ECO:0007669"/>
    <property type="project" value="UniProtKB-KW"/>
</dbReference>
<evidence type="ECO:0000256" key="3">
    <source>
        <dbReference type="ARBA" id="ARBA00022630"/>
    </source>
</evidence>
<dbReference type="PRINTS" id="PR00411">
    <property type="entry name" value="PNDRDTASEI"/>
</dbReference>
<dbReference type="InterPro" id="IPR001100">
    <property type="entry name" value="Pyr_nuc-diS_OxRdtase"/>
</dbReference>
<evidence type="ECO:0000313" key="7">
    <source>
        <dbReference type="EMBL" id="WWX25341.1"/>
    </source>
</evidence>
<accession>A0ABZ2J3H8</accession>
<dbReference type="Pfam" id="PF07992">
    <property type="entry name" value="Pyr_redox_2"/>
    <property type="match status" value="1"/>
</dbReference>